<protein>
    <submittedName>
        <fullName evidence="2">Putative heterokaryon incompatibility protein</fullName>
    </submittedName>
</protein>
<dbReference type="PANTHER" id="PTHR33112">
    <property type="entry name" value="DOMAIN PROTEIN, PUTATIVE-RELATED"/>
    <property type="match status" value="1"/>
</dbReference>
<dbReference type="EMBL" id="KB706995">
    <property type="protein sequence ID" value="EMR64819.1"/>
    <property type="molecule type" value="Genomic_DNA"/>
</dbReference>
<dbReference type="AlphaFoldDB" id="M7SEY2"/>
<feature type="compositionally biased region" description="Polar residues" evidence="1">
    <location>
        <begin position="237"/>
        <end position="247"/>
    </location>
</feature>
<evidence type="ECO:0000256" key="1">
    <source>
        <dbReference type="SAM" id="MobiDB-lite"/>
    </source>
</evidence>
<keyword evidence="3" id="KW-1185">Reference proteome</keyword>
<gene>
    <name evidence="2" type="ORF">UCREL1_8216</name>
</gene>
<proteinExistence type="predicted"/>
<evidence type="ECO:0000313" key="2">
    <source>
        <dbReference type="EMBL" id="EMR64819.1"/>
    </source>
</evidence>
<sequence>MLCAVCQDIFACKAPATATVSPFGKFTEYISFTRAHHRSLDGFLSSARQKCFICYLLLERACESYGFREPELSVGGEDSNAGEFSVVSLGTTRFTTDAVEQKAPALNVGVSIRAGAFGDQRKTDVAVGFQIWPPGDSMQNPAPEKNVAMTCTDENRKAQGHVLGSSQVISSMEDTEVELECESIDLLVLNRSETSRRGWIFQERLLSNRILHMDSGQWYWQCDNTWVSEWRPDFSGPSPTSAGSRSSFHPLDSHLHENSQHAPSWSWAAVNKSVAFGSRTLYDSEAELLKSNDRVLELVDIHCVSTTPLAEDPFGEVVGGQIELSGWLLPQRTNQVLELTDSSDNDSFSFPLKQATM</sequence>
<dbReference type="KEGG" id="ela:UCREL1_8216"/>
<dbReference type="OrthoDB" id="4670922at2759"/>
<evidence type="ECO:0000313" key="3">
    <source>
        <dbReference type="Proteomes" id="UP000012174"/>
    </source>
</evidence>
<dbReference type="Proteomes" id="UP000012174">
    <property type="component" value="Unassembled WGS sequence"/>
</dbReference>
<accession>M7SEY2</accession>
<dbReference type="HOGENOM" id="CLU_776197_0_0_1"/>
<feature type="region of interest" description="Disordered" evidence="1">
    <location>
        <begin position="234"/>
        <end position="255"/>
    </location>
</feature>
<dbReference type="PANTHER" id="PTHR33112:SF16">
    <property type="entry name" value="HETEROKARYON INCOMPATIBILITY DOMAIN-CONTAINING PROTEIN"/>
    <property type="match status" value="1"/>
</dbReference>
<name>M7SEY2_EUTLA</name>
<organism evidence="2 3">
    <name type="scientific">Eutypa lata (strain UCR-EL1)</name>
    <name type="common">Grapevine dieback disease fungus</name>
    <name type="synonym">Eutypa armeniacae</name>
    <dbReference type="NCBI Taxonomy" id="1287681"/>
    <lineage>
        <taxon>Eukaryota</taxon>
        <taxon>Fungi</taxon>
        <taxon>Dikarya</taxon>
        <taxon>Ascomycota</taxon>
        <taxon>Pezizomycotina</taxon>
        <taxon>Sordariomycetes</taxon>
        <taxon>Xylariomycetidae</taxon>
        <taxon>Xylariales</taxon>
        <taxon>Diatrypaceae</taxon>
        <taxon>Eutypa</taxon>
    </lineage>
</organism>
<reference evidence="3" key="1">
    <citation type="journal article" date="2013" name="Genome Announc.">
        <title>Draft genome sequence of the grapevine dieback fungus Eutypa lata UCR-EL1.</title>
        <authorList>
            <person name="Blanco-Ulate B."/>
            <person name="Rolshausen P.E."/>
            <person name="Cantu D."/>
        </authorList>
    </citation>
    <scope>NUCLEOTIDE SEQUENCE [LARGE SCALE GENOMIC DNA]</scope>
    <source>
        <strain evidence="3">UCR-EL1</strain>
    </source>
</reference>